<dbReference type="Proteomes" id="UP000193309">
    <property type="component" value="Unassembled WGS sequence"/>
</dbReference>
<sequence length="74" mass="8161">MTTLTGVIALEYLQSKIPTGATIAVIIAFVSTLMTREMPLDIFDILFFLGVWLAGTIAAAVLLAVFEMVRDRWL</sequence>
<keyword evidence="1" id="KW-1133">Transmembrane helix</keyword>
<feature type="transmembrane region" description="Helical" evidence="1">
    <location>
        <begin position="45"/>
        <end position="66"/>
    </location>
</feature>
<accession>A0A1X7J9X0</accession>
<gene>
    <name evidence="2" type="ORF">SAMN06295981_1381</name>
</gene>
<dbReference type="AlphaFoldDB" id="A0A1X7J9X0"/>
<dbReference type="STRING" id="1610489.SAMN06295981_1381"/>
<keyword evidence="1" id="KW-0812">Transmembrane</keyword>
<evidence type="ECO:0000313" key="3">
    <source>
        <dbReference type="Proteomes" id="UP000193309"/>
    </source>
</evidence>
<name>A0A1X7J9X0_9CORY</name>
<evidence type="ECO:0000313" key="2">
    <source>
        <dbReference type="EMBL" id="SMG24561.1"/>
    </source>
</evidence>
<evidence type="ECO:0000256" key="1">
    <source>
        <dbReference type="SAM" id="Phobius"/>
    </source>
</evidence>
<dbReference type="EMBL" id="FXAR01000004">
    <property type="protein sequence ID" value="SMG24561.1"/>
    <property type="molecule type" value="Genomic_DNA"/>
</dbReference>
<reference evidence="3" key="1">
    <citation type="submission" date="2017-04" db="EMBL/GenBank/DDBJ databases">
        <authorList>
            <person name="Varghese N."/>
            <person name="Submissions S."/>
        </authorList>
    </citation>
    <scope>NUCLEOTIDE SEQUENCE [LARGE SCALE GENOMIC DNA]</scope>
    <source>
        <strain evidence="3">VDS</strain>
    </source>
</reference>
<proteinExistence type="predicted"/>
<keyword evidence="1" id="KW-0472">Membrane</keyword>
<protein>
    <submittedName>
        <fullName evidence="2">Uncharacterized protein</fullName>
    </submittedName>
</protein>
<keyword evidence="3" id="KW-1185">Reference proteome</keyword>
<organism evidence="2 3">
    <name type="scientific">Corynebacterium pollutisoli</name>
    <dbReference type="NCBI Taxonomy" id="1610489"/>
    <lineage>
        <taxon>Bacteria</taxon>
        <taxon>Bacillati</taxon>
        <taxon>Actinomycetota</taxon>
        <taxon>Actinomycetes</taxon>
        <taxon>Mycobacteriales</taxon>
        <taxon>Corynebacteriaceae</taxon>
        <taxon>Corynebacterium</taxon>
    </lineage>
</organism>
<feature type="transmembrane region" description="Helical" evidence="1">
    <location>
        <begin position="12"/>
        <end position="33"/>
    </location>
</feature>